<dbReference type="RefSeq" id="WP_264850914.1">
    <property type="nucleotide sequence ID" value="NZ_BRXR01000001.1"/>
</dbReference>
<dbReference type="PROSITE" id="PS50885">
    <property type="entry name" value="HAMP"/>
    <property type="match status" value="1"/>
</dbReference>
<dbReference type="PANTHER" id="PTHR32089">
    <property type="entry name" value="METHYL-ACCEPTING CHEMOTAXIS PROTEIN MCPB"/>
    <property type="match status" value="1"/>
</dbReference>
<keyword evidence="4" id="KW-0472">Membrane</keyword>
<accession>A0ABQ5N8Q8</accession>
<evidence type="ECO:0000259" key="6">
    <source>
        <dbReference type="PROSITE" id="PS50885"/>
    </source>
</evidence>
<feature type="transmembrane region" description="Helical" evidence="4">
    <location>
        <begin position="16"/>
        <end position="36"/>
    </location>
</feature>
<evidence type="ECO:0000256" key="3">
    <source>
        <dbReference type="PROSITE-ProRule" id="PRU00284"/>
    </source>
</evidence>
<dbReference type="InterPro" id="IPR004090">
    <property type="entry name" value="Chemotax_Me-accpt_rcpt"/>
</dbReference>
<dbReference type="InterPro" id="IPR004089">
    <property type="entry name" value="MCPsignal_dom"/>
</dbReference>
<dbReference type="PANTHER" id="PTHR32089:SF112">
    <property type="entry name" value="LYSOZYME-LIKE PROTEIN-RELATED"/>
    <property type="match status" value="1"/>
</dbReference>
<dbReference type="InterPro" id="IPR003660">
    <property type="entry name" value="HAMP_dom"/>
</dbReference>
<keyword evidence="1 3" id="KW-0807">Transducer</keyword>
<comment type="similarity">
    <text evidence="2">Belongs to the methyl-accepting chemotaxis (MCP) protein family.</text>
</comment>
<name>A0ABQ5N8Q8_9CLOT</name>
<dbReference type="SMART" id="SM00283">
    <property type="entry name" value="MA"/>
    <property type="match status" value="1"/>
</dbReference>
<evidence type="ECO:0000256" key="1">
    <source>
        <dbReference type="ARBA" id="ARBA00023224"/>
    </source>
</evidence>
<dbReference type="InterPro" id="IPR024478">
    <property type="entry name" value="HlyB_4HB_MCP"/>
</dbReference>
<dbReference type="EMBL" id="BRXR01000001">
    <property type="protein sequence ID" value="GLC31579.1"/>
    <property type="molecule type" value="Genomic_DNA"/>
</dbReference>
<evidence type="ECO:0000256" key="4">
    <source>
        <dbReference type="SAM" id="Phobius"/>
    </source>
</evidence>
<sequence length="568" mass="62428">MKFLVKRFKKIKLKNGIFIIVLISMISYMLMCGVGYRNMSSIDKNVKNIYSNKLIPITDISAIRSNLLGMRLIMNKAQLSYTPEYMAKISDYDVQIKNSFKDYKKSTMTSEEKKMLTDIENDYNAYIKLWDGVKDKVSKGEDLTSTENEELYSKGEILEESIKQLQNLNATNAEKLNIDSEALFKSNIILLLVIALASIAVFMIVAIAFSITISSSSMELIQKLKKIAGGDFTVELERNNKSEFGQMSKALGETLDNVSAMIINIKEKSNHIDMQSYNLSSTAEEMTSSSENVATAISEVASGTSSQSNELMSISEIVQDFGEELEKLVVSINEIEQNTRGINNLAGSSNKDMEKLAASVQGLSSSFNSFISKIDNLGMSINQINEITALINDIADQTNLLALNAAIEAARAGEAGKGFAVVADEIRMLAEQSKTSSENINVLIGTIADESKEMILSAGNMDNEMQQQINMINSTIESFKNIINAVEMVIPKVEEANGAVVKIDSEKNEILEKVEQVSSISQEVSASSEEIAAAAQQMNSSSEEVATSAAQLTDSTKEMMEQVEKFIV</sequence>
<proteinExistence type="inferred from homology"/>
<evidence type="ECO:0000313" key="8">
    <source>
        <dbReference type="Proteomes" id="UP001208567"/>
    </source>
</evidence>
<organism evidence="7 8">
    <name type="scientific">Clostridium omnivorum</name>
    <dbReference type="NCBI Taxonomy" id="1604902"/>
    <lineage>
        <taxon>Bacteria</taxon>
        <taxon>Bacillati</taxon>
        <taxon>Bacillota</taxon>
        <taxon>Clostridia</taxon>
        <taxon>Eubacteriales</taxon>
        <taxon>Clostridiaceae</taxon>
        <taxon>Clostridium</taxon>
    </lineage>
</organism>
<feature type="transmembrane region" description="Helical" evidence="4">
    <location>
        <begin position="188"/>
        <end position="213"/>
    </location>
</feature>
<keyword evidence="8" id="KW-1185">Reference proteome</keyword>
<evidence type="ECO:0000313" key="7">
    <source>
        <dbReference type="EMBL" id="GLC31579.1"/>
    </source>
</evidence>
<dbReference type="CDD" id="cd06225">
    <property type="entry name" value="HAMP"/>
    <property type="match status" value="1"/>
</dbReference>
<feature type="domain" description="Methyl-accepting transducer" evidence="5">
    <location>
        <begin position="282"/>
        <end position="532"/>
    </location>
</feature>
<evidence type="ECO:0000259" key="5">
    <source>
        <dbReference type="PROSITE" id="PS50111"/>
    </source>
</evidence>
<dbReference type="PROSITE" id="PS50111">
    <property type="entry name" value="CHEMOTAXIS_TRANSDUC_2"/>
    <property type="match status" value="1"/>
</dbReference>
<feature type="domain" description="HAMP" evidence="6">
    <location>
        <begin position="219"/>
        <end position="263"/>
    </location>
</feature>
<protein>
    <submittedName>
        <fullName evidence="7">Methyl-accepting chemotaxis protein</fullName>
    </submittedName>
</protein>
<evidence type="ECO:0000256" key="2">
    <source>
        <dbReference type="ARBA" id="ARBA00029447"/>
    </source>
</evidence>
<dbReference type="Gene3D" id="1.10.287.950">
    <property type="entry name" value="Methyl-accepting chemotaxis protein"/>
    <property type="match status" value="1"/>
</dbReference>
<dbReference type="Pfam" id="PF12729">
    <property type="entry name" value="4HB_MCP_1"/>
    <property type="match status" value="1"/>
</dbReference>
<dbReference type="SUPFAM" id="SSF58104">
    <property type="entry name" value="Methyl-accepting chemotaxis protein (MCP) signaling domain"/>
    <property type="match status" value="1"/>
</dbReference>
<keyword evidence="4" id="KW-1133">Transmembrane helix</keyword>
<dbReference type="Proteomes" id="UP001208567">
    <property type="component" value="Unassembled WGS sequence"/>
</dbReference>
<keyword evidence="4" id="KW-0812">Transmembrane</keyword>
<reference evidence="7 8" key="1">
    <citation type="journal article" date="2024" name="Int. J. Syst. Evol. Microbiol.">
        <title>Clostridium omnivorum sp. nov., isolated from anoxic soil under the treatment of reductive soil disinfestation.</title>
        <authorList>
            <person name="Ueki A."/>
            <person name="Tonouchi A."/>
            <person name="Kaku N."/>
            <person name="Honma S."/>
            <person name="Ueki K."/>
        </authorList>
    </citation>
    <scope>NUCLEOTIDE SEQUENCE [LARGE SCALE GENOMIC DNA]</scope>
    <source>
        <strain evidence="7 8">E14</strain>
    </source>
</reference>
<gene>
    <name evidence="7" type="ORF">bsdE14_29890</name>
</gene>
<dbReference type="PRINTS" id="PR00260">
    <property type="entry name" value="CHEMTRNSDUCR"/>
</dbReference>
<comment type="caution">
    <text evidence="7">The sequence shown here is derived from an EMBL/GenBank/DDBJ whole genome shotgun (WGS) entry which is preliminary data.</text>
</comment>
<dbReference type="Pfam" id="PF00015">
    <property type="entry name" value="MCPsignal"/>
    <property type="match status" value="1"/>
</dbReference>